<evidence type="ECO:0000313" key="1">
    <source>
        <dbReference type="EMBL" id="TKR88945.1"/>
    </source>
</evidence>
<protein>
    <submittedName>
        <fullName evidence="1">Uncharacterized protein</fullName>
    </submittedName>
</protein>
<sequence length="70" mass="8012">MQHNALILKFQQFDNLLFGTNFLHLIEALRDAPEWCFNGKRLHPAVSSSIPNAQFDYVVLAKAKNAVRRS</sequence>
<evidence type="ECO:0000313" key="2">
    <source>
        <dbReference type="Proteomes" id="UP000298663"/>
    </source>
</evidence>
<accession>A0A4V6A503</accession>
<comment type="caution">
    <text evidence="1">The sequence shown here is derived from an EMBL/GenBank/DDBJ whole genome shotgun (WGS) entry which is preliminary data.</text>
</comment>
<name>A0A4V6A503_STECR</name>
<dbReference type="EMBL" id="AZBU02000003">
    <property type="protein sequence ID" value="TKR88945.1"/>
    <property type="molecule type" value="Genomic_DNA"/>
</dbReference>
<dbReference type="Proteomes" id="UP000298663">
    <property type="component" value="Unassembled WGS sequence"/>
</dbReference>
<reference evidence="1 2" key="1">
    <citation type="journal article" date="2015" name="Genome Biol.">
        <title>Comparative genomics of Steinernema reveals deeply conserved gene regulatory networks.</title>
        <authorList>
            <person name="Dillman A.R."/>
            <person name="Macchietto M."/>
            <person name="Porter C.F."/>
            <person name="Rogers A."/>
            <person name="Williams B."/>
            <person name="Antoshechkin I."/>
            <person name="Lee M.M."/>
            <person name="Goodwin Z."/>
            <person name="Lu X."/>
            <person name="Lewis E.E."/>
            <person name="Goodrich-Blair H."/>
            <person name="Stock S.P."/>
            <person name="Adams B.J."/>
            <person name="Sternberg P.W."/>
            <person name="Mortazavi A."/>
        </authorList>
    </citation>
    <scope>NUCLEOTIDE SEQUENCE [LARGE SCALE GENOMIC DNA]</scope>
    <source>
        <strain evidence="1 2">ALL</strain>
    </source>
</reference>
<reference evidence="1 2" key="2">
    <citation type="journal article" date="2019" name="G3 (Bethesda)">
        <title>Hybrid Assembly of the Genome of the Entomopathogenic Nematode Steinernema carpocapsae Identifies the X-Chromosome.</title>
        <authorList>
            <person name="Serra L."/>
            <person name="Macchietto M."/>
            <person name="Macias-Munoz A."/>
            <person name="McGill C.J."/>
            <person name="Rodriguez I.M."/>
            <person name="Rodriguez B."/>
            <person name="Murad R."/>
            <person name="Mortazavi A."/>
        </authorList>
    </citation>
    <scope>NUCLEOTIDE SEQUENCE [LARGE SCALE GENOMIC DNA]</scope>
    <source>
        <strain evidence="1 2">ALL</strain>
    </source>
</reference>
<proteinExistence type="predicted"/>
<organism evidence="1 2">
    <name type="scientific">Steinernema carpocapsae</name>
    <name type="common">Entomopathogenic nematode</name>
    <dbReference type="NCBI Taxonomy" id="34508"/>
    <lineage>
        <taxon>Eukaryota</taxon>
        <taxon>Metazoa</taxon>
        <taxon>Ecdysozoa</taxon>
        <taxon>Nematoda</taxon>
        <taxon>Chromadorea</taxon>
        <taxon>Rhabditida</taxon>
        <taxon>Tylenchina</taxon>
        <taxon>Panagrolaimomorpha</taxon>
        <taxon>Strongyloidoidea</taxon>
        <taxon>Steinernematidae</taxon>
        <taxon>Steinernema</taxon>
    </lineage>
</organism>
<gene>
    <name evidence="1" type="ORF">L596_013112</name>
</gene>
<dbReference type="AlphaFoldDB" id="A0A4V6A503"/>
<keyword evidence="2" id="KW-1185">Reference proteome</keyword>